<dbReference type="SUPFAM" id="SSF90123">
    <property type="entry name" value="ABC transporter transmembrane region"/>
    <property type="match status" value="1"/>
</dbReference>
<dbReference type="PANTHER" id="PTHR24221:SF654">
    <property type="entry name" value="ATP-BINDING CASSETTE SUB-FAMILY B MEMBER 6"/>
    <property type="match status" value="1"/>
</dbReference>
<dbReference type="PROSITE" id="PS00211">
    <property type="entry name" value="ABC_TRANSPORTER_1"/>
    <property type="match status" value="1"/>
</dbReference>
<protein>
    <submittedName>
        <fullName evidence="10">ATP-binding cassette, subfamily B</fullName>
    </submittedName>
</protein>
<evidence type="ECO:0000313" key="10">
    <source>
        <dbReference type="EMBL" id="SMF57014.1"/>
    </source>
</evidence>
<evidence type="ECO:0000256" key="2">
    <source>
        <dbReference type="ARBA" id="ARBA00022692"/>
    </source>
</evidence>
<dbReference type="PANTHER" id="PTHR24221">
    <property type="entry name" value="ATP-BINDING CASSETTE SUB-FAMILY B"/>
    <property type="match status" value="1"/>
</dbReference>
<sequence length="595" mass="64516">MPERPESTEDRPAFGWRWIGRTLLLRRRQSIAVAALTGLAYGVGLVFPISIQKAVDAVVGGHAATGPVVGLALLALAAAGLEAAVSFAHQRLLIRLVTFLDRRISRSVFAQLMRVRQDGAGFRSGEMINHFQQATKIRDFVLTQVPRVVFDAGGAVVALGLMLWYDPLIGATLVVLSGVFAWATRGQRGRLRRVKDDYYAAIGERQNVLSETVGGMATVKSLALEGHRMGRWEAATARMLDQLGAVMALGRTFQLRAQLTSRLLTLLVVGLCLWRLFSGDLTVGEMLALQLLAARVTRPILALGDLYRGYQEADVAISRIGAFLAEPREQAAVRPALRRLGPGGIALSEVSLTYPGAARPALDRVTARLPEQGVVAIVGRNGSGKSSLLRILLGLRRDYEGRVEIGGADLRDYDPRWLRSRIGVVDQDTVLFSGTVRENLCVGRPAGDATLRRALRFAGALELVEALPGGLDAALSEGGRSLSGGQRQRLSVARAVVRDPCIALLDEPTAFLDAEAAVELERRLADWGRERLLILVTHHLAAARHAERILVLDEGRLVGDGRHDDLAAAVPAYATLWRDYLRSLDSEPPHAEAAE</sequence>
<dbReference type="InterPro" id="IPR027417">
    <property type="entry name" value="P-loop_NTPase"/>
</dbReference>
<feature type="transmembrane region" description="Helical" evidence="7">
    <location>
        <begin position="63"/>
        <end position="85"/>
    </location>
</feature>
<dbReference type="SUPFAM" id="SSF52540">
    <property type="entry name" value="P-loop containing nucleoside triphosphate hydrolases"/>
    <property type="match status" value="1"/>
</dbReference>
<dbReference type="Gene3D" id="3.40.50.300">
    <property type="entry name" value="P-loop containing nucleotide triphosphate hydrolases"/>
    <property type="match status" value="1"/>
</dbReference>
<keyword evidence="4 10" id="KW-0067">ATP-binding</keyword>
<keyword evidence="2 7" id="KW-0812">Transmembrane</keyword>
<dbReference type="AlphaFoldDB" id="A0A1Y6CJ74"/>
<keyword evidence="3" id="KW-0547">Nucleotide-binding</keyword>
<organism evidence="10 11">
    <name type="scientific">Tistlia consotensis USBA 355</name>
    <dbReference type="NCBI Taxonomy" id="560819"/>
    <lineage>
        <taxon>Bacteria</taxon>
        <taxon>Pseudomonadati</taxon>
        <taxon>Pseudomonadota</taxon>
        <taxon>Alphaproteobacteria</taxon>
        <taxon>Rhodospirillales</taxon>
        <taxon>Rhodovibrionaceae</taxon>
        <taxon>Tistlia</taxon>
    </lineage>
</organism>
<keyword evidence="5 7" id="KW-1133">Transmembrane helix</keyword>
<evidence type="ECO:0000256" key="1">
    <source>
        <dbReference type="ARBA" id="ARBA00004651"/>
    </source>
</evidence>
<evidence type="ECO:0000256" key="4">
    <source>
        <dbReference type="ARBA" id="ARBA00022840"/>
    </source>
</evidence>
<dbReference type="InterPro" id="IPR017871">
    <property type="entry name" value="ABC_transporter-like_CS"/>
</dbReference>
<dbReference type="GO" id="GO:0140359">
    <property type="term" value="F:ABC-type transporter activity"/>
    <property type="evidence" value="ECO:0007669"/>
    <property type="project" value="InterPro"/>
</dbReference>
<feature type="domain" description="ABC transporter" evidence="8">
    <location>
        <begin position="345"/>
        <end position="579"/>
    </location>
</feature>
<dbReference type="GO" id="GO:0005524">
    <property type="term" value="F:ATP binding"/>
    <property type="evidence" value="ECO:0007669"/>
    <property type="project" value="UniProtKB-KW"/>
</dbReference>
<dbReference type="Gene3D" id="1.20.1560.10">
    <property type="entry name" value="ABC transporter type 1, transmembrane domain"/>
    <property type="match status" value="1"/>
</dbReference>
<gene>
    <name evidence="10" type="ORF">SAMN05428998_12152</name>
</gene>
<evidence type="ECO:0000259" key="9">
    <source>
        <dbReference type="PROSITE" id="PS50929"/>
    </source>
</evidence>
<keyword evidence="11" id="KW-1185">Reference proteome</keyword>
<dbReference type="GO" id="GO:0034040">
    <property type="term" value="F:ATPase-coupled lipid transmembrane transporter activity"/>
    <property type="evidence" value="ECO:0007669"/>
    <property type="project" value="TreeGrafter"/>
</dbReference>
<dbReference type="PROSITE" id="PS50893">
    <property type="entry name" value="ABC_TRANSPORTER_2"/>
    <property type="match status" value="1"/>
</dbReference>
<feature type="transmembrane region" description="Helical" evidence="7">
    <location>
        <begin position="31"/>
        <end position="51"/>
    </location>
</feature>
<dbReference type="Pfam" id="PF00664">
    <property type="entry name" value="ABC_membrane"/>
    <property type="match status" value="1"/>
</dbReference>
<dbReference type="SMART" id="SM00382">
    <property type="entry name" value="AAA"/>
    <property type="match status" value="1"/>
</dbReference>
<dbReference type="EMBL" id="FWZX01000021">
    <property type="protein sequence ID" value="SMF57014.1"/>
    <property type="molecule type" value="Genomic_DNA"/>
</dbReference>
<reference evidence="10 11" key="1">
    <citation type="submission" date="2017-04" db="EMBL/GenBank/DDBJ databases">
        <authorList>
            <person name="Afonso C.L."/>
            <person name="Miller P.J."/>
            <person name="Scott M.A."/>
            <person name="Spackman E."/>
            <person name="Goraichik I."/>
            <person name="Dimitrov K.M."/>
            <person name="Suarez D.L."/>
            <person name="Swayne D.E."/>
        </authorList>
    </citation>
    <scope>NUCLEOTIDE SEQUENCE [LARGE SCALE GENOMIC DNA]</scope>
    <source>
        <strain evidence="10 11">USBA 355</strain>
    </source>
</reference>
<name>A0A1Y6CJ74_9PROT</name>
<feature type="domain" description="ABC transmembrane type-1" evidence="9">
    <location>
        <begin position="31"/>
        <end position="312"/>
    </location>
</feature>
<accession>A0A1Y6CJ74</accession>
<feature type="transmembrane region" description="Helical" evidence="7">
    <location>
        <begin position="259"/>
        <end position="277"/>
    </location>
</feature>
<dbReference type="InterPro" id="IPR003439">
    <property type="entry name" value="ABC_transporter-like_ATP-bd"/>
</dbReference>
<evidence type="ECO:0000259" key="8">
    <source>
        <dbReference type="PROSITE" id="PS50893"/>
    </source>
</evidence>
<dbReference type="Proteomes" id="UP000192917">
    <property type="component" value="Unassembled WGS sequence"/>
</dbReference>
<dbReference type="PROSITE" id="PS50929">
    <property type="entry name" value="ABC_TM1F"/>
    <property type="match status" value="1"/>
</dbReference>
<proteinExistence type="predicted"/>
<dbReference type="InterPro" id="IPR011527">
    <property type="entry name" value="ABC1_TM_dom"/>
</dbReference>
<feature type="transmembrane region" description="Helical" evidence="7">
    <location>
        <begin position="168"/>
        <end position="185"/>
    </location>
</feature>
<evidence type="ECO:0000256" key="6">
    <source>
        <dbReference type="ARBA" id="ARBA00023136"/>
    </source>
</evidence>
<evidence type="ECO:0000256" key="5">
    <source>
        <dbReference type="ARBA" id="ARBA00022989"/>
    </source>
</evidence>
<dbReference type="GO" id="GO:0016887">
    <property type="term" value="F:ATP hydrolysis activity"/>
    <property type="evidence" value="ECO:0007669"/>
    <property type="project" value="InterPro"/>
</dbReference>
<dbReference type="RefSeq" id="WP_085124787.1">
    <property type="nucleotide sequence ID" value="NZ_FWZX01000021.1"/>
</dbReference>
<dbReference type="STRING" id="560819.SAMN05428998_12152"/>
<comment type="subcellular location">
    <subcellularLocation>
        <location evidence="1">Cell membrane</location>
        <topology evidence="1">Multi-pass membrane protein</topology>
    </subcellularLocation>
</comment>
<evidence type="ECO:0000313" key="11">
    <source>
        <dbReference type="Proteomes" id="UP000192917"/>
    </source>
</evidence>
<dbReference type="InterPro" id="IPR003593">
    <property type="entry name" value="AAA+_ATPase"/>
</dbReference>
<dbReference type="GO" id="GO:0005886">
    <property type="term" value="C:plasma membrane"/>
    <property type="evidence" value="ECO:0007669"/>
    <property type="project" value="UniProtKB-SubCell"/>
</dbReference>
<evidence type="ECO:0000256" key="7">
    <source>
        <dbReference type="SAM" id="Phobius"/>
    </source>
</evidence>
<evidence type="ECO:0000256" key="3">
    <source>
        <dbReference type="ARBA" id="ARBA00022741"/>
    </source>
</evidence>
<dbReference type="InterPro" id="IPR039421">
    <property type="entry name" value="Type_1_exporter"/>
</dbReference>
<dbReference type="Pfam" id="PF00005">
    <property type="entry name" value="ABC_tran"/>
    <property type="match status" value="1"/>
</dbReference>
<keyword evidence="6 7" id="KW-0472">Membrane</keyword>
<dbReference type="InterPro" id="IPR036640">
    <property type="entry name" value="ABC1_TM_sf"/>
</dbReference>